<evidence type="ECO:0000256" key="3">
    <source>
        <dbReference type="ARBA" id="ARBA00023163"/>
    </source>
</evidence>
<dbReference type="SMART" id="SM00418">
    <property type="entry name" value="HTH_ARSR"/>
    <property type="match status" value="1"/>
</dbReference>
<gene>
    <name evidence="5" type="ORF">NOCA2500012</name>
</gene>
<dbReference type="AlphaFoldDB" id="A0A2P2C978"/>
<keyword evidence="1" id="KW-0805">Transcription regulation</keyword>
<dbReference type="EMBL" id="CZKA01000046">
    <property type="protein sequence ID" value="CUR58523.1"/>
    <property type="molecule type" value="Genomic_DNA"/>
</dbReference>
<feature type="domain" description="HTH arsR-type" evidence="4">
    <location>
        <begin position="4"/>
        <end position="100"/>
    </location>
</feature>
<dbReference type="InterPro" id="IPR011991">
    <property type="entry name" value="ArsR-like_HTH"/>
</dbReference>
<evidence type="ECO:0000256" key="1">
    <source>
        <dbReference type="ARBA" id="ARBA00023015"/>
    </source>
</evidence>
<protein>
    <submittedName>
        <fullName evidence="5">Transcriptional regulator protein, ArsR family</fullName>
    </submittedName>
</protein>
<reference evidence="5" key="1">
    <citation type="submission" date="2015-08" db="EMBL/GenBank/DDBJ databases">
        <authorList>
            <person name="Babu N.S."/>
            <person name="Beckwith C.J."/>
            <person name="Beseler K.G."/>
            <person name="Brison A."/>
            <person name="Carone J.V."/>
            <person name="Caskin T.P."/>
            <person name="Diamond M."/>
            <person name="Durham M.E."/>
            <person name="Foxe J.M."/>
            <person name="Go M."/>
            <person name="Henderson B.A."/>
            <person name="Jones I.B."/>
            <person name="McGettigan J.A."/>
            <person name="Micheletti S.J."/>
            <person name="Nasrallah M.E."/>
            <person name="Ortiz D."/>
            <person name="Piller C.R."/>
            <person name="Privatt S.R."/>
            <person name="Schneider S.L."/>
            <person name="Sharp S."/>
            <person name="Smith T.C."/>
            <person name="Stanton J.D."/>
            <person name="Ullery H.E."/>
            <person name="Wilson R.J."/>
            <person name="Serrano M.G."/>
            <person name="Buck G."/>
            <person name="Lee V."/>
            <person name="Wang Y."/>
            <person name="Carvalho R."/>
            <person name="Voegtly L."/>
            <person name="Shi R."/>
            <person name="Duckworth R."/>
            <person name="Johnson A."/>
            <person name="Loviza R."/>
            <person name="Walstead R."/>
            <person name="Shah Z."/>
            <person name="Kiflezghi M."/>
            <person name="Wade K."/>
            <person name="Ball S.L."/>
            <person name="Bradley K.W."/>
            <person name="Asai D.J."/>
            <person name="Bowman C.A."/>
            <person name="Russell D.A."/>
            <person name="Pope W.H."/>
            <person name="Jacobs-Sera D."/>
            <person name="Hendrix R.W."/>
            <person name="Hatfull G.F."/>
        </authorList>
    </citation>
    <scope>NUCLEOTIDE SEQUENCE</scope>
</reference>
<evidence type="ECO:0000313" key="5">
    <source>
        <dbReference type="EMBL" id="CUR58523.1"/>
    </source>
</evidence>
<sequence length="202" mass="22511">MTSMDVTSITPTPHALKALSHPVRLRMLGLLRREGPATATTLAVRLGLNSGATSYHLRQLAEHGFVVDDLERGNARDRWWRAAHQSTRTSREAPHDDAGKEVLDAYLQTVAVVMTETLQRAIEERSVLPDEWRDASTYSDWVLRLTPRRARAFVELLEQTMDDAQQEDDQEDGVAEFVIQLHAFPRPGTVETGGGTEQGTAP</sequence>
<dbReference type="SUPFAM" id="SSF46785">
    <property type="entry name" value="Winged helix' DNA-binding domain"/>
    <property type="match status" value="1"/>
</dbReference>
<accession>A0A2P2C978</accession>
<dbReference type="PROSITE" id="PS50987">
    <property type="entry name" value="HTH_ARSR_2"/>
    <property type="match status" value="1"/>
</dbReference>
<evidence type="ECO:0000256" key="2">
    <source>
        <dbReference type="ARBA" id="ARBA00023125"/>
    </source>
</evidence>
<dbReference type="PANTHER" id="PTHR33154:SF15">
    <property type="entry name" value="REGULATORY PROTEIN ARSR"/>
    <property type="match status" value="1"/>
</dbReference>
<proteinExistence type="predicted"/>
<dbReference type="Pfam" id="PF12840">
    <property type="entry name" value="HTH_20"/>
    <property type="match status" value="1"/>
</dbReference>
<dbReference type="InterPro" id="IPR036388">
    <property type="entry name" value="WH-like_DNA-bd_sf"/>
</dbReference>
<name>A0A2P2C978_9ZZZZ</name>
<organism evidence="5">
    <name type="scientific">metagenome</name>
    <dbReference type="NCBI Taxonomy" id="256318"/>
    <lineage>
        <taxon>unclassified sequences</taxon>
        <taxon>metagenomes</taxon>
    </lineage>
</organism>
<dbReference type="GO" id="GO:0003700">
    <property type="term" value="F:DNA-binding transcription factor activity"/>
    <property type="evidence" value="ECO:0007669"/>
    <property type="project" value="InterPro"/>
</dbReference>
<dbReference type="CDD" id="cd00090">
    <property type="entry name" value="HTH_ARSR"/>
    <property type="match status" value="1"/>
</dbReference>
<dbReference type="GO" id="GO:0003677">
    <property type="term" value="F:DNA binding"/>
    <property type="evidence" value="ECO:0007669"/>
    <property type="project" value="UniProtKB-KW"/>
</dbReference>
<dbReference type="InterPro" id="IPR036390">
    <property type="entry name" value="WH_DNA-bd_sf"/>
</dbReference>
<keyword evidence="2" id="KW-0238">DNA-binding</keyword>
<dbReference type="PANTHER" id="PTHR33154">
    <property type="entry name" value="TRANSCRIPTIONAL REGULATOR, ARSR FAMILY"/>
    <property type="match status" value="1"/>
</dbReference>
<dbReference type="InterPro" id="IPR051081">
    <property type="entry name" value="HTH_MetalResp_TranReg"/>
</dbReference>
<dbReference type="Gene3D" id="1.10.10.10">
    <property type="entry name" value="Winged helix-like DNA-binding domain superfamily/Winged helix DNA-binding domain"/>
    <property type="match status" value="1"/>
</dbReference>
<keyword evidence="3" id="KW-0804">Transcription</keyword>
<evidence type="ECO:0000259" key="4">
    <source>
        <dbReference type="PROSITE" id="PS50987"/>
    </source>
</evidence>
<dbReference type="InterPro" id="IPR001845">
    <property type="entry name" value="HTH_ArsR_DNA-bd_dom"/>
</dbReference>